<name>A0A6H2DM23_9SPHN</name>
<evidence type="ECO:0000256" key="1">
    <source>
        <dbReference type="SAM" id="Phobius"/>
    </source>
</evidence>
<dbReference type="Pfam" id="PF06993">
    <property type="entry name" value="DUF1304"/>
    <property type="match status" value="1"/>
</dbReference>
<feature type="transmembrane region" description="Helical" evidence="1">
    <location>
        <begin position="79"/>
        <end position="96"/>
    </location>
</feature>
<keyword evidence="1" id="KW-0472">Membrane</keyword>
<organism evidence="2 3">
    <name type="scientific">Parasphingorhabdus halotolerans</name>
    <dbReference type="NCBI Taxonomy" id="2725558"/>
    <lineage>
        <taxon>Bacteria</taxon>
        <taxon>Pseudomonadati</taxon>
        <taxon>Pseudomonadota</taxon>
        <taxon>Alphaproteobacteria</taxon>
        <taxon>Sphingomonadales</taxon>
        <taxon>Sphingomonadaceae</taxon>
        <taxon>Parasphingorhabdus</taxon>
    </lineage>
</organism>
<sequence length="125" mass="13671">MTKLAAILIGLIALLHIYIAWFGIFQWETQGPIAFPDLPRDLFEPTRAMAANQGVYNALLAAGLIWTLCIKNALWQKRIATCFLLFVAAAGILGGYRVSPDVAIAQAGPAVIALLLLWLPVLRRD</sequence>
<keyword evidence="3" id="KW-1185">Reference proteome</keyword>
<proteinExistence type="predicted"/>
<accession>A0A6H2DM23</accession>
<gene>
    <name evidence="2" type="ORF">HF685_08045</name>
</gene>
<dbReference type="EMBL" id="CP051217">
    <property type="protein sequence ID" value="QJB69238.1"/>
    <property type="molecule type" value="Genomic_DNA"/>
</dbReference>
<protein>
    <submittedName>
        <fullName evidence="2">DUF1304 domain-containing protein</fullName>
    </submittedName>
</protein>
<evidence type="ECO:0000313" key="2">
    <source>
        <dbReference type="EMBL" id="QJB69238.1"/>
    </source>
</evidence>
<feature type="transmembrane region" description="Helical" evidence="1">
    <location>
        <begin position="46"/>
        <end position="67"/>
    </location>
</feature>
<feature type="transmembrane region" description="Helical" evidence="1">
    <location>
        <begin position="102"/>
        <end position="122"/>
    </location>
</feature>
<dbReference type="RefSeq" id="WP_168819147.1">
    <property type="nucleotide sequence ID" value="NZ_CP051217.1"/>
</dbReference>
<dbReference type="KEGG" id="phao:HF685_08045"/>
<reference evidence="2 3" key="1">
    <citation type="submission" date="2020-04" db="EMBL/GenBank/DDBJ databases">
        <title>Genome sequence for Sphingorhabdus sp. strain M1.</title>
        <authorList>
            <person name="Park S.-J."/>
        </authorList>
    </citation>
    <scope>NUCLEOTIDE SEQUENCE [LARGE SCALE GENOMIC DNA]</scope>
    <source>
        <strain evidence="2 3">JK6</strain>
    </source>
</reference>
<dbReference type="InterPro" id="IPR009732">
    <property type="entry name" value="DUF1304"/>
</dbReference>
<dbReference type="Proteomes" id="UP000501600">
    <property type="component" value="Chromosome"/>
</dbReference>
<evidence type="ECO:0000313" key="3">
    <source>
        <dbReference type="Proteomes" id="UP000501600"/>
    </source>
</evidence>
<dbReference type="AlphaFoldDB" id="A0A6H2DM23"/>
<keyword evidence="1" id="KW-1133">Transmembrane helix</keyword>
<dbReference type="PANTHER" id="PTHR38446:SF1">
    <property type="entry name" value="BLL0914 PROTEIN"/>
    <property type="match status" value="1"/>
</dbReference>
<keyword evidence="1" id="KW-0812">Transmembrane</keyword>
<dbReference type="PANTHER" id="PTHR38446">
    <property type="entry name" value="BLL0914 PROTEIN"/>
    <property type="match status" value="1"/>
</dbReference>